<reference evidence="2 3" key="1">
    <citation type="journal article" date="2018" name="Evol. Lett.">
        <title>Horizontal gene cluster transfer increased hallucinogenic mushroom diversity.</title>
        <authorList>
            <person name="Reynolds H.T."/>
            <person name="Vijayakumar V."/>
            <person name="Gluck-Thaler E."/>
            <person name="Korotkin H.B."/>
            <person name="Matheny P.B."/>
            <person name="Slot J.C."/>
        </authorList>
    </citation>
    <scope>NUCLEOTIDE SEQUENCE [LARGE SCALE GENOMIC DNA]</scope>
    <source>
        <strain evidence="2 3">SRW20</strain>
    </source>
</reference>
<sequence>MGPWQCSHLHEFIFTKRIPGGGTCEPLSILPDSLFEDDDDFEFCLSGMPPRPKGLKYIDEELRLEDVFDPSGKLFYAVAPEGEYYPLTYVYDLGDYWEHELVFQGAKLARADRPIFSLAQGCDPVEDCHGPMGWNDIKRAFLTPEASRTSNQKFLLQWAADTSGLGSQFDPFRERSLEEMNSPGNWERQYMQFIDQCENEFELD</sequence>
<dbReference type="STRING" id="231916.A0A409VQ98"/>
<gene>
    <name evidence="2" type="ORF">CVT26_006089</name>
</gene>
<dbReference type="Proteomes" id="UP000284706">
    <property type="component" value="Unassembled WGS sequence"/>
</dbReference>
<dbReference type="InParanoid" id="A0A409VQ98"/>
<name>A0A409VQ98_9AGAR</name>
<dbReference type="InterPro" id="IPR012912">
    <property type="entry name" value="Plasmid_pRiA4b_Orf3-like"/>
</dbReference>
<proteinExistence type="predicted"/>
<comment type="caution">
    <text evidence="2">The sequence shown here is derived from an EMBL/GenBank/DDBJ whole genome shotgun (WGS) entry which is preliminary data.</text>
</comment>
<dbReference type="InterPro" id="IPR024047">
    <property type="entry name" value="MM3350-like_sf"/>
</dbReference>
<dbReference type="SUPFAM" id="SSF159941">
    <property type="entry name" value="MM3350-like"/>
    <property type="match status" value="1"/>
</dbReference>
<keyword evidence="3" id="KW-1185">Reference proteome</keyword>
<feature type="domain" description="Plasmid pRiA4b Orf3-like" evidence="1">
    <location>
        <begin position="4"/>
        <end position="171"/>
    </location>
</feature>
<dbReference type="OrthoDB" id="407198at2759"/>
<dbReference type="AlphaFoldDB" id="A0A409VQ98"/>
<dbReference type="Gene3D" id="3.10.290.30">
    <property type="entry name" value="MM3350-like"/>
    <property type="match status" value="1"/>
</dbReference>
<dbReference type="EMBL" id="NHYE01005596">
    <property type="protein sequence ID" value="PPQ68417.1"/>
    <property type="molecule type" value="Genomic_DNA"/>
</dbReference>
<evidence type="ECO:0000259" key="1">
    <source>
        <dbReference type="Pfam" id="PF07929"/>
    </source>
</evidence>
<accession>A0A409VQ98</accession>
<dbReference type="Pfam" id="PF07929">
    <property type="entry name" value="PRiA4_ORF3"/>
    <property type="match status" value="1"/>
</dbReference>
<organism evidence="2 3">
    <name type="scientific">Gymnopilus dilepis</name>
    <dbReference type="NCBI Taxonomy" id="231916"/>
    <lineage>
        <taxon>Eukaryota</taxon>
        <taxon>Fungi</taxon>
        <taxon>Dikarya</taxon>
        <taxon>Basidiomycota</taxon>
        <taxon>Agaricomycotina</taxon>
        <taxon>Agaricomycetes</taxon>
        <taxon>Agaricomycetidae</taxon>
        <taxon>Agaricales</taxon>
        <taxon>Agaricineae</taxon>
        <taxon>Hymenogastraceae</taxon>
        <taxon>Gymnopilus</taxon>
    </lineage>
</organism>
<evidence type="ECO:0000313" key="3">
    <source>
        <dbReference type="Proteomes" id="UP000284706"/>
    </source>
</evidence>
<protein>
    <recommendedName>
        <fullName evidence="1">Plasmid pRiA4b Orf3-like domain-containing protein</fullName>
    </recommendedName>
</protein>
<evidence type="ECO:0000313" key="2">
    <source>
        <dbReference type="EMBL" id="PPQ68417.1"/>
    </source>
</evidence>